<proteinExistence type="predicted"/>
<accession>F0F6M2</accession>
<evidence type="ECO:0000313" key="3">
    <source>
        <dbReference type="Proteomes" id="UP000005697"/>
    </source>
</evidence>
<comment type="caution">
    <text evidence="2">The sequence shown here is derived from an EMBL/GenBank/DDBJ whole genome shotgun (WGS) entry which is preliminary data.</text>
</comment>
<dbReference type="AlphaFoldDB" id="F0F6M2"/>
<protein>
    <submittedName>
        <fullName evidence="2">Uncharacterized protein</fullName>
    </submittedName>
</protein>
<feature type="region of interest" description="Disordered" evidence="1">
    <location>
        <begin position="1"/>
        <end position="52"/>
    </location>
</feature>
<feature type="compositionally biased region" description="Polar residues" evidence="1">
    <location>
        <begin position="18"/>
        <end position="28"/>
    </location>
</feature>
<evidence type="ECO:0000313" key="2">
    <source>
        <dbReference type="EMBL" id="EGC20304.1"/>
    </source>
</evidence>
<dbReference type="Proteomes" id="UP000005697">
    <property type="component" value="Unassembled WGS sequence"/>
</dbReference>
<dbReference type="EMBL" id="AEWX01000017">
    <property type="protein sequence ID" value="EGC20304.1"/>
    <property type="molecule type" value="Genomic_DNA"/>
</dbReference>
<evidence type="ECO:0000256" key="1">
    <source>
        <dbReference type="SAM" id="MobiDB-lite"/>
    </source>
</evidence>
<gene>
    <name evidence="2" type="ORF">HMPREF9141_1244</name>
</gene>
<sequence>MTFQKALAADNSPAESADTPQRQASSEVLQEGCGKVRERQSNARRQCTHLPC</sequence>
<dbReference type="STRING" id="888743.HMPREF9141_1244"/>
<reference evidence="2 3" key="1">
    <citation type="submission" date="2011-01" db="EMBL/GenBank/DDBJ databases">
        <authorList>
            <person name="Muzny D."/>
            <person name="Qin X."/>
            <person name="Deng J."/>
            <person name="Jiang H."/>
            <person name="Liu Y."/>
            <person name="Qu J."/>
            <person name="Song X.-Z."/>
            <person name="Zhang L."/>
            <person name="Thornton R."/>
            <person name="Coyle M."/>
            <person name="Francisco L."/>
            <person name="Jackson L."/>
            <person name="Javaid M."/>
            <person name="Korchina V."/>
            <person name="Kovar C."/>
            <person name="Mata R."/>
            <person name="Mathew T."/>
            <person name="Ngo R."/>
            <person name="Nguyen L."/>
            <person name="Nguyen N."/>
            <person name="Okwuonu G."/>
            <person name="Ongeri F."/>
            <person name="Pham C."/>
            <person name="Simmons D."/>
            <person name="Wilczek-Boney K."/>
            <person name="Hale W."/>
            <person name="Jakkamsetti A."/>
            <person name="Pham P."/>
            <person name="Ruth R."/>
            <person name="San Lucas F."/>
            <person name="Warren J."/>
            <person name="Zhang J."/>
            <person name="Zhao Z."/>
            <person name="Zhou C."/>
            <person name="Zhu D."/>
            <person name="Lee S."/>
            <person name="Bess C."/>
            <person name="Blankenburg K."/>
            <person name="Forbes L."/>
            <person name="Fu Q."/>
            <person name="Gubbala S."/>
            <person name="Hirani K."/>
            <person name="Jayaseelan J.C."/>
            <person name="Lara F."/>
            <person name="Munidasa M."/>
            <person name="Palculict T."/>
            <person name="Patil S."/>
            <person name="Pu L.-L."/>
            <person name="Saada N."/>
            <person name="Tang L."/>
            <person name="Weissenberger G."/>
            <person name="Zhu Y."/>
            <person name="Hemphill L."/>
            <person name="Shang Y."/>
            <person name="Youmans B."/>
            <person name="Ayvaz T."/>
            <person name="Ross M."/>
            <person name="Santibanez J."/>
            <person name="Aqrawi P."/>
            <person name="Gross S."/>
            <person name="Joshi V."/>
            <person name="Fowler G."/>
            <person name="Nazareth L."/>
            <person name="Reid J."/>
            <person name="Worley K."/>
            <person name="Petrosino J."/>
            <person name="Highlander S."/>
            <person name="Gibbs R."/>
        </authorList>
    </citation>
    <scope>NUCLEOTIDE SEQUENCE [LARGE SCALE GENOMIC DNA]</scope>
    <source>
        <strain evidence="2 3">DSM 16608</strain>
    </source>
</reference>
<keyword evidence="3" id="KW-1185">Reference proteome</keyword>
<name>F0F6M2_9BACT</name>
<dbReference type="HOGENOM" id="CLU_3083244_0_0_10"/>
<organism evidence="2 3">
    <name type="scientific">Prevotella multiformis DSM 16608</name>
    <dbReference type="NCBI Taxonomy" id="888743"/>
    <lineage>
        <taxon>Bacteria</taxon>
        <taxon>Pseudomonadati</taxon>
        <taxon>Bacteroidota</taxon>
        <taxon>Bacteroidia</taxon>
        <taxon>Bacteroidales</taxon>
        <taxon>Prevotellaceae</taxon>
        <taxon>Prevotella</taxon>
    </lineage>
</organism>